<proteinExistence type="predicted"/>
<protein>
    <submittedName>
        <fullName evidence="1">Uncharacterized protein</fullName>
    </submittedName>
</protein>
<reference evidence="1" key="2">
    <citation type="submission" date="2020-11" db="EMBL/GenBank/DDBJ databases">
        <authorList>
            <person name="McCartney M.A."/>
            <person name="Auch B."/>
            <person name="Kono T."/>
            <person name="Mallez S."/>
            <person name="Becker A."/>
            <person name="Gohl D.M."/>
            <person name="Silverstein K.A.T."/>
            <person name="Koren S."/>
            <person name="Bechman K.B."/>
            <person name="Herman A."/>
            <person name="Abrahante J.E."/>
            <person name="Garbe J."/>
        </authorList>
    </citation>
    <scope>NUCLEOTIDE SEQUENCE</scope>
    <source>
        <strain evidence="1">Duluth1</strain>
        <tissue evidence="1">Whole animal</tissue>
    </source>
</reference>
<evidence type="ECO:0000313" key="1">
    <source>
        <dbReference type="EMBL" id="KAH3737567.1"/>
    </source>
</evidence>
<comment type="caution">
    <text evidence="1">The sequence shown here is derived from an EMBL/GenBank/DDBJ whole genome shotgun (WGS) entry which is preliminary data.</text>
</comment>
<dbReference type="Proteomes" id="UP000828390">
    <property type="component" value="Unassembled WGS sequence"/>
</dbReference>
<accession>A0A9D4D2F9</accession>
<evidence type="ECO:0000313" key="2">
    <source>
        <dbReference type="Proteomes" id="UP000828390"/>
    </source>
</evidence>
<reference evidence="1" key="1">
    <citation type="journal article" date="2019" name="bioRxiv">
        <title>The Genome of the Zebra Mussel, Dreissena polymorpha: A Resource for Invasive Species Research.</title>
        <authorList>
            <person name="McCartney M.A."/>
            <person name="Auch B."/>
            <person name="Kono T."/>
            <person name="Mallez S."/>
            <person name="Zhang Y."/>
            <person name="Obille A."/>
            <person name="Becker A."/>
            <person name="Abrahante J.E."/>
            <person name="Garbe J."/>
            <person name="Badalamenti J.P."/>
            <person name="Herman A."/>
            <person name="Mangelson H."/>
            <person name="Liachko I."/>
            <person name="Sullivan S."/>
            <person name="Sone E.D."/>
            <person name="Koren S."/>
            <person name="Silverstein K.A.T."/>
            <person name="Beckman K.B."/>
            <person name="Gohl D.M."/>
        </authorList>
    </citation>
    <scope>NUCLEOTIDE SEQUENCE</scope>
    <source>
        <strain evidence="1">Duluth1</strain>
        <tissue evidence="1">Whole animal</tissue>
    </source>
</reference>
<keyword evidence="2" id="KW-1185">Reference proteome</keyword>
<organism evidence="1 2">
    <name type="scientific">Dreissena polymorpha</name>
    <name type="common">Zebra mussel</name>
    <name type="synonym">Mytilus polymorpha</name>
    <dbReference type="NCBI Taxonomy" id="45954"/>
    <lineage>
        <taxon>Eukaryota</taxon>
        <taxon>Metazoa</taxon>
        <taxon>Spiralia</taxon>
        <taxon>Lophotrochozoa</taxon>
        <taxon>Mollusca</taxon>
        <taxon>Bivalvia</taxon>
        <taxon>Autobranchia</taxon>
        <taxon>Heteroconchia</taxon>
        <taxon>Euheterodonta</taxon>
        <taxon>Imparidentia</taxon>
        <taxon>Neoheterodontei</taxon>
        <taxon>Myida</taxon>
        <taxon>Dreissenoidea</taxon>
        <taxon>Dreissenidae</taxon>
        <taxon>Dreissena</taxon>
    </lineage>
</organism>
<name>A0A9D4D2F9_DREPO</name>
<dbReference type="EMBL" id="JAIWYP010000011">
    <property type="protein sequence ID" value="KAH3737567.1"/>
    <property type="molecule type" value="Genomic_DNA"/>
</dbReference>
<gene>
    <name evidence="1" type="ORF">DPMN_044160</name>
</gene>
<dbReference type="AlphaFoldDB" id="A0A9D4D2F9"/>
<sequence length="172" mass="19307">MPTLRFPNKSLGSFVKLEFRVGLKGTSVTDMKIYSSSYGNANSQLLLLDITTNIMKNKKFNHLFQSLWDKQKLNRRESRNNKSVSFPSGIHLLLIVWTTEGLRTAPDCPLSENMLTQKGSYDLAVNTEHNTSMLTQKGSNDLAVNTEHNTSMLTQKGSKDLDVNTQSTIHPC</sequence>